<feature type="active site" description="O-isoaspartyl threonine intermediate" evidence="3">
    <location>
        <position position="12"/>
    </location>
</feature>
<sequence length="329" mass="34428">MRKIAFIGTGGTMSSLGADSLDILDYGRHERRLDAPAIAAAVPELAQVADVRAVAFRAVESSAMDFAVWHELAALCTDLARDPDLAGIVIGHGTATLEETAYALDLTLKLDIPVVMVGSQRPLNGLSSDAPSNLLGAVRVAADPASRGRGVLVALNDEIQAARDVAKTSTARLQTFRTPDFGILGQVDGPHVRYYRRSERRHMPDTEFDVAALAAVPRVDIVLSYAGADGTAARAFVAAGARGLVQAAFAPGMSTGAEFEALREAVAAGIAVVLATRVGSGVAIDGERVRAGGVIGADNLSPWKARILLALALTRTADAGEIRRMFATY</sequence>
<feature type="domain" description="L-asparaginase N-terminal" evidence="4">
    <location>
        <begin position="3"/>
        <end position="198"/>
    </location>
</feature>
<dbReference type="PROSITE" id="PS51732">
    <property type="entry name" value="ASN_GLN_ASE_3"/>
    <property type="match status" value="1"/>
</dbReference>
<evidence type="ECO:0000256" key="1">
    <source>
        <dbReference type="ARBA" id="ARBA00010518"/>
    </source>
</evidence>
<dbReference type="PRINTS" id="PR00139">
    <property type="entry name" value="ASNGLNASE"/>
</dbReference>
<dbReference type="PIRSF" id="PIRSF500176">
    <property type="entry name" value="L_ASNase"/>
    <property type="match status" value="1"/>
</dbReference>
<dbReference type="Gene3D" id="3.40.50.1170">
    <property type="entry name" value="L-asparaginase, N-terminal domain"/>
    <property type="match status" value="1"/>
</dbReference>
<dbReference type="PIRSF" id="PIRSF001220">
    <property type="entry name" value="L-ASNase_gatD"/>
    <property type="match status" value="1"/>
</dbReference>
<dbReference type="Pfam" id="PF17763">
    <property type="entry name" value="Asparaginase_C"/>
    <property type="match status" value="1"/>
</dbReference>
<dbReference type="Pfam" id="PF00710">
    <property type="entry name" value="Asparaginase"/>
    <property type="match status" value="1"/>
</dbReference>
<organism evidence="6 7">
    <name type="scientific">Lichenibacterium minor</name>
    <dbReference type="NCBI Taxonomy" id="2316528"/>
    <lineage>
        <taxon>Bacteria</taxon>
        <taxon>Pseudomonadati</taxon>
        <taxon>Pseudomonadota</taxon>
        <taxon>Alphaproteobacteria</taxon>
        <taxon>Hyphomicrobiales</taxon>
        <taxon>Lichenihabitantaceae</taxon>
        <taxon>Lichenibacterium</taxon>
    </lineage>
</organism>
<dbReference type="RefSeq" id="WP_129226393.1">
    <property type="nucleotide sequence ID" value="NZ_QYBB01000010.1"/>
</dbReference>
<dbReference type="InterPro" id="IPR027474">
    <property type="entry name" value="L-asparaginase_N"/>
</dbReference>
<dbReference type="AlphaFoldDB" id="A0A4Q2UA59"/>
<gene>
    <name evidence="6" type="ORF">D3273_10875</name>
</gene>
<dbReference type="InterPro" id="IPR037152">
    <property type="entry name" value="L-asparaginase_N_sf"/>
</dbReference>
<dbReference type="PANTHER" id="PTHR11707:SF28">
    <property type="entry name" value="60 KDA LYSOPHOSPHOLIPASE"/>
    <property type="match status" value="1"/>
</dbReference>
<dbReference type="FunFam" id="3.40.50.1170:FF:000001">
    <property type="entry name" value="L-asparaginase 2"/>
    <property type="match status" value="1"/>
</dbReference>
<dbReference type="InterPro" id="IPR040919">
    <property type="entry name" value="Asparaginase_C"/>
</dbReference>
<dbReference type="GO" id="GO:0004067">
    <property type="term" value="F:asparaginase activity"/>
    <property type="evidence" value="ECO:0007669"/>
    <property type="project" value="UniProtKB-UniRule"/>
</dbReference>
<dbReference type="InterPro" id="IPR027473">
    <property type="entry name" value="L-asparaginase_C"/>
</dbReference>
<dbReference type="InterPro" id="IPR006034">
    <property type="entry name" value="Asparaginase/glutaminase-like"/>
</dbReference>
<dbReference type="Proteomes" id="UP000290759">
    <property type="component" value="Unassembled WGS sequence"/>
</dbReference>
<dbReference type="PANTHER" id="PTHR11707">
    <property type="entry name" value="L-ASPARAGINASE"/>
    <property type="match status" value="1"/>
</dbReference>
<evidence type="ECO:0000256" key="2">
    <source>
        <dbReference type="ARBA" id="ARBA00022801"/>
    </source>
</evidence>
<dbReference type="OrthoDB" id="9788068at2"/>
<evidence type="ECO:0000313" key="7">
    <source>
        <dbReference type="Proteomes" id="UP000290759"/>
    </source>
</evidence>
<evidence type="ECO:0000256" key="3">
    <source>
        <dbReference type="PIRSR" id="PIRSR001220-1"/>
    </source>
</evidence>
<accession>A0A4Q2UA59</accession>
<keyword evidence="7" id="KW-1185">Reference proteome</keyword>
<protein>
    <submittedName>
        <fullName evidence="6">Asparaginase</fullName>
    </submittedName>
</protein>
<dbReference type="SMART" id="SM00870">
    <property type="entry name" value="Asparaginase"/>
    <property type="match status" value="1"/>
</dbReference>
<name>A0A4Q2UA59_9HYPH</name>
<reference evidence="6 7" key="2">
    <citation type="submission" date="2019-02" db="EMBL/GenBank/DDBJ databases">
        <title>'Lichenibacterium ramalinii' gen. nov. sp. nov., 'Lichenibacterium minor' gen. nov. sp. nov.</title>
        <authorList>
            <person name="Pankratov T."/>
        </authorList>
    </citation>
    <scope>NUCLEOTIDE SEQUENCE [LARGE SCALE GENOMIC DNA]</scope>
    <source>
        <strain evidence="6 7">RmlP026</strain>
    </source>
</reference>
<dbReference type="CDD" id="cd08964">
    <property type="entry name" value="L-asparaginase_II"/>
    <property type="match status" value="1"/>
</dbReference>
<evidence type="ECO:0000259" key="5">
    <source>
        <dbReference type="Pfam" id="PF17763"/>
    </source>
</evidence>
<comment type="caution">
    <text evidence="6">The sequence shown here is derived from an EMBL/GenBank/DDBJ whole genome shotgun (WGS) entry which is preliminary data.</text>
</comment>
<feature type="domain" description="Asparaginase/glutaminase C-terminal" evidence="5">
    <location>
        <begin position="218"/>
        <end position="326"/>
    </location>
</feature>
<dbReference type="EMBL" id="QYBB01000010">
    <property type="protein sequence ID" value="RYC31926.1"/>
    <property type="molecule type" value="Genomic_DNA"/>
</dbReference>
<dbReference type="InterPro" id="IPR004550">
    <property type="entry name" value="AsnASE_II"/>
</dbReference>
<proteinExistence type="inferred from homology"/>
<dbReference type="InterPro" id="IPR036152">
    <property type="entry name" value="Asp/glu_Ase-like_sf"/>
</dbReference>
<dbReference type="Gene3D" id="3.40.50.40">
    <property type="match status" value="1"/>
</dbReference>
<evidence type="ECO:0000313" key="6">
    <source>
        <dbReference type="EMBL" id="RYC31926.1"/>
    </source>
</evidence>
<reference evidence="6 7" key="1">
    <citation type="submission" date="2018-12" db="EMBL/GenBank/DDBJ databases">
        <authorList>
            <person name="Grouzdev D.S."/>
            <person name="Krutkina M.S."/>
        </authorList>
    </citation>
    <scope>NUCLEOTIDE SEQUENCE [LARGE SCALE GENOMIC DNA]</scope>
    <source>
        <strain evidence="6 7">RmlP026</strain>
    </source>
</reference>
<keyword evidence="2" id="KW-0378">Hydrolase</keyword>
<comment type="similarity">
    <text evidence="1">Belongs to the asparaginase 1 family.</text>
</comment>
<dbReference type="GO" id="GO:0006528">
    <property type="term" value="P:asparagine metabolic process"/>
    <property type="evidence" value="ECO:0007669"/>
    <property type="project" value="InterPro"/>
</dbReference>
<evidence type="ECO:0000259" key="4">
    <source>
        <dbReference type="Pfam" id="PF00710"/>
    </source>
</evidence>
<dbReference type="SUPFAM" id="SSF53774">
    <property type="entry name" value="Glutaminase/Asparaginase"/>
    <property type="match status" value="1"/>
</dbReference>